<reference evidence="1 2" key="1">
    <citation type="submission" date="2023-03" db="EMBL/GenBank/DDBJ databases">
        <title>Host association and intracellularity evolved multiple times independently in the Rickettsiales.</title>
        <authorList>
            <person name="Castelli M."/>
            <person name="Nardi T."/>
            <person name="Gammuto L."/>
            <person name="Bellinzona G."/>
            <person name="Sabaneyeva E."/>
            <person name="Potekhin A."/>
            <person name="Serra V."/>
            <person name="Petroni G."/>
            <person name="Sassera D."/>
        </authorList>
    </citation>
    <scope>NUCLEOTIDE SEQUENCE [LARGE SCALE GENOMIC DNA]</scope>
    <source>
        <strain evidence="1 2">Sr 2-6</strain>
    </source>
</reference>
<evidence type="ECO:0008006" key="3">
    <source>
        <dbReference type="Google" id="ProtNLM"/>
    </source>
</evidence>
<dbReference type="Proteomes" id="UP001291687">
    <property type="component" value="Unassembled WGS sequence"/>
</dbReference>
<evidence type="ECO:0000313" key="2">
    <source>
        <dbReference type="Proteomes" id="UP001291687"/>
    </source>
</evidence>
<keyword evidence="2" id="KW-1185">Reference proteome</keyword>
<accession>A0ABU5NEE2</accession>
<proteinExistence type="predicted"/>
<organism evidence="1 2">
    <name type="scientific">Candidatus Megaera venefica</name>
    <dbReference type="NCBI Taxonomy" id="2055910"/>
    <lineage>
        <taxon>Bacteria</taxon>
        <taxon>Pseudomonadati</taxon>
        <taxon>Pseudomonadota</taxon>
        <taxon>Alphaproteobacteria</taxon>
        <taxon>Rickettsiales</taxon>
        <taxon>Rickettsiaceae</taxon>
        <taxon>Candidatus Megaera</taxon>
    </lineage>
</organism>
<protein>
    <recommendedName>
        <fullName evidence="3">Glycosylase</fullName>
    </recommendedName>
</protein>
<sequence>MKFKKLGKIFDPSDSFLLKNDFVGFAQSPQALVFDDFIRIYFSIRKKSNNGKFLSHIQFIDVTKNLEKIINYSQNEVIKLGMPGTFDEHGIFPFNVIRLDNIVYGYISGWTRRVSVSVDTGIGLSVSHDNGTTFQRIADGPILSSSLYEPFLVGDPFVQMYEGIFHMWYIFGTEWKKDPTNNGYERVYKIGHCTSLDGINWHKQGKPIIKDNYENECQALPSVIKINDIYHMYFCYRQPFNFRTDKEMGYRIGYAYSQDLLTWIRDDSKAGITISDSGWDSEMMCYPHIFKCDEEIYLLYNGNEFGKYGFGAARLENYGTPYL</sequence>
<comment type="caution">
    <text evidence="1">The sequence shown here is derived from an EMBL/GenBank/DDBJ whole genome shotgun (WGS) entry which is preliminary data.</text>
</comment>
<dbReference type="EMBL" id="JARJFB010000165">
    <property type="protein sequence ID" value="MEA0971539.1"/>
    <property type="molecule type" value="Genomic_DNA"/>
</dbReference>
<dbReference type="RefSeq" id="WP_322777447.1">
    <property type="nucleotide sequence ID" value="NZ_JARJFB010000165.1"/>
</dbReference>
<dbReference type="PANTHER" id="PTHR35279">
    <property type="match status" value="1"/>
</dbReference>
<name>A0ABU5NEE2_9RICK</name>
<gene>
    <name evidence="1" type="ORF">Megvenef_01519</name>
</gene>
<evidence type="ECO:0000313" key="1">
    <source>
        <dbReference type="EMBL" id="MEA0971539.1"/>
    </source>
</evidence>
<dbReference type="SUPFAM" id="SSF75005">
    <property type="entry name" value="Arabinanase/levansucrase/invertase"/>
    <property type="match status" value="1"/>
</dbReference>
<dbReference type="InterPro" id="IPR023296">
    <property type="entry name" value="Glyco_hydro_beta-prop_sf"/>
</dbReference>
<dbReference type="Gene3D" id="2.115.10.20">
    <property type="entry name" value="Glycosyl hydrolase domain, family 43"/>
    <property type="match status" value="2"/>
</dbReference>
<dbReference type="PANTHER" id="PTHR35279:SF1">
    <property type="entry name" value="ARABINANASE_LEVANSUCRASE_INVERTASE"/>
    <property type="match status" value="1"/>
</dbReference>